<dbReference type="Proteomes" id="UP001142393">
    <property type="component" value="Unassembled WGS sequence"/>
</dbReference>
<accession>A0A9W8NVQ6</accession>
<dbReference type="AlphaFoldDB" id="A0A9W8NVQ6"/>
<evidence type="ECO:0000313" key="2">
    <source>
        <dbReference type="EMBL" id="KAJ3741769.1"/>
    </source>
</evidence>
<gene>
    <name evidence="2" type="ORF">DFH05DRAFT_1449786</name>
</gene>
<dbReference type="Gene3D" id="3.30.710.10">
    <property type="entry name" value="Potassium Channel Kv1.1, Chain A"/>
    <property type="match status" value="1"/>
</dbReference>
<evidence type="ECO:0000259" key="1">
    <source>
        <dbReference type="PROSITE" id="PS50097"/>
    </source>
</evidence>
<dbReference type="SUPFAM" id="SSF54695">
    <property type="entry name" value="POZ domain"/>
    <property type="match status" value="1"/>
</dbReference>
<proteinExistence type="predicted"/>
<sequence length="359" mass="40625">MLCIIQNLSAITNVYRHVLAHTFLPDMSSDKSTLATESTLLGADAPFPFNDHEMDVILRSSDRTDFYVHTAMLSVASPVFRDLFELAQARGLRLTSPTSSSMKRCVEMAEDRHSLDLFLRWCDTRGSIPLEMTIPDIATVIRLADKFQVEGIASRIAPHLYQFIESEPLSVYAIAACHASFTHDNATWGNALARRAAKQLLMSPMPFQTPNYEFFKTVPAIVMEPLYQYHRACGMSVRENIQKHHISWLSNRSTWPWLSQCTCTTQGRIPQVPDWWRAYLIRLCELLENQPSATTILALNSDDDLMSVITHSCHCTLGNGIICSAKALHDAERFHAGLSKYIQEAVDKIVLDFSKRKMK</sequence>
<dbReference type="CDD" id="cd18186">
    <property type="entry name" value="BTB_POZ_ZBTB_KLHL-like"/>
    <property type="match status" value="1"/>
</dbReference>
<dbReference type="SMART" id="SM00225">
    <property type="entry name" value="BTB"/>
    <property type="match status" value="1"/>
</dbReference>
<dbReference type="EMBL" id="JANVFU010000011">
    <property type="protein sequence ID" value="KAJ3741769.1"/>
    <property type="molecule type" value="Genomic_DNA"/>
</dbReference>
<dbReference type="PROSITE" id="PS50097">
    <property type="entry name" value="BTB"/>
    <property type="match status" value="1"/>
</dbReference>
<name>A0A9W8NVQ6_9AGAR</name>
<organism evidence="2 3">
    <name type="scientific">Lentinula detonsa</name>
    <dbReference type="NCBI Taxonomy" id="2804962"/>
    <lineage>
        <taxon>Eukaryota</taxon>
        <taxon>Fungi</taxon>
        <taxon>Dikarya</taxon>
        <taxon>Basidiomycota</taxon>
        <taxon>Agaricomycotina</taxon>
        <taxon>Agaricomycetes</taxon>
        <taxon>Agaricomycetidae</taxon>
        <taxon>Agaricales</taxon>
        <taxon>Marasmiineae</taxon>
        <taxon>Omphalotaceae</taxon>
        <taxon>Lentinula</taxon>
    </lineage>
</organism>
<dbReference type="InterPro" id="IPR011333">
    <property type="entry name" value="SKP1/BTB/POZ_sf"/>
</dbReference>
<keyword evidence="3" id="KW-1185">Reference proteome</keyword>
<feature type="domain" description="BTB" evidence="1">
    <location>
        <begin position="54"/>
        <end position="85"/>
    </location>
</feature>
<evidence type="ECO:0000313" key="3">
    <source>
        <dbReference type="Proteomes" id="UP001142393"/>
    </source>
</evidence>
<reference evidence="2 3" key="1">
    <citation type="journal article" date="2023" name="Proc. Natl. Acad. Sci. U.S.A.">
        <title>A global phylogenomic analysis of the shiitake genus Lentinula.</title>
        <authorList>
            <person name="Sierra-Patev S."/>
            <person name="Min B."/>
            <person name="Naranjo-Ortiz M."/>
            <person name="Looney B."/>
            <person name="Konkel Z."/>
            <person name="Slot J.C."/>
            <person name="Sakamoto Y."/>
            <person name="Steenwyk J.L."/>
            <person name="Rokas A."/>
            <person name="Carro J."/>
            <person name="Camarero S."/>
            <person name="Ferreira P."/>
            <person name="Molpeceres G."/>
            <person name="Ruiz-Duenas F.J."/>
            <person name="Serrano A."/>
            <person name="Henrissat B."/>
            <person name="Drula E."/>
            <person name="Hughes K.W."/>
            <person name="Mata J.L."/>
            <person name="Ishikawa N.K."/>
            <person name="Vargas-Isla R."/>
            <person name="Ushijima S."/>
            <person name="Smith C.A."/>
            <person name="Donoghue J."/>
            <person name="Ahrendt S."/>
            <person name="Andreopoulos W."/>
            <person name="He G."/>
            <person name="LaButti K."/>
            <person name="Lipzen A."/>
            <person name="Ng V."/>
            <person name="Riley R."/>
            <person name="Sandor L."/>
            <person name="Barry K."/>
            <person name="Martinez A.T."/>
            <person name="Xiao Y."/>
            <person name="Gibbons J.G."/>
            <person name="Terashima K."/>
            <person name="Grigoriev I.V."/>
            <person name="Hibbett D."/>
        </authorList>
    </citation>
    <scope>NUCLEOTIDE SEQUENCE [LARGE SCALE GENOMIC DNA]</scope>
    <source>
        <strain evidence="2 3">TFB7810</strain>
    </source>
</reference>
<dbReference type="Pfam" id="PF00651">
    <property type="entry name" value="BTB"/>
    <property type="match status" value="1"/>
</dbReference>
<protein>
    <recommendedName>
        <fullName evidence="1">BTB domain-containing protein</fullName>
    </recommendedName>
</protein>
<comment type="caution">
    <text evidence="2">The sequence shown here is derived from an EMBL/GenBank/DDBJ whole genome shotgun (WGS) entry which is preliminary data.</text>
</comment>
<dbReference type="InterPro" id="IPR000210">
    <property type="entry name" value="BTB/POZ_dom"/>
</dbReference>